<proteinExistence type="inferred from homology"/>
<evidence type="ECO:0000256" key="1">
    <source>
        <dbReference type="ARBA" id="ARBA00008871"/>
    </source>
</evidence>
<keyword evidence="4" id="KW-0378">Hydrolase</keyword>
<comment type="similarity">
    <text evidence="1 4">Belongs to the glycosyl hydrolase 56 family.</text>
</comment>
<protein>
    <recommendedName>
        <fullName evidence="4">Hyaluronidase</fullName>
        <ecNumber evidence="4">3.2.1.35</ecNumber>
    </recommendedName>
</protein>
<keyword evidence="2" id="KW-0732">Signal</keyword>
<keyword evidence="3" id="KW-1015">Disulfide bond</keyword>
<evidence type="ECO:0000256" key="3">
    <source>
        <dbReference type="ARBA" id="ARBA00023157"/>
    </source>
</evidence>
<reference evidence="5" key="2">
    <citation type="submission" date="2020-05" db="UniProtKB">
        <authorList>
            <consortium name="EnsemblMetazoa"/>
        </authorList>
    </citation>
    <scope>IDENTIFICATION</scope>
    <source>
        <strain evidence="5">A-37</strain>
    </source>
</reference>
<dbReference type="SUPFAM" id="SSF51445">
    <property type="entry name" value="(Trans)glycosidases"/>
    <property type="match status" value="1"/>
</dbReference>
<organism evidence="5 6">
    <name type="scientific">Anopheles culicifacies</name>
    <dbReference type="NCBI Taxonomy" id="139723"/>
    <lineage>
        <taxon>Eukaryota</taxon>
        <taxon>Metazoa</taxon>
        <taxon>Ecdysozoa</taxon>
        <taxon>Arthropoda</taxon>
        <taxon>Hexapoda</taxon>
        <taxon>Insecta</taxon>
        <taxon>Pterygota</taxon>
        <taxon>Neoptera</taxon>
        <taxon>Endopterygota</taxon>
        <taxon>Diptera</taxon>
        <taxon>Nematocera</taxon>
        <taxon>Culicoidea</taxon>
        <taxon>Culicidae</taxon>
        <taxon>Anophelinae</taxon>
        <taxon>Anopheles</taxon>
        <taxon>culicifacies species complex</taxon>
    </lineage>
</organism>
<dbReference type="STRING" id="139723.A0A182MBN8"/>
<keyword evidence="4" id="KW-0326">Glycosidase</keyword>
<evidence type="ECO:0000313" key="6">
    <source>
        <dbReference type="Proteomes" id="UP000075883"/>
    </source>
</evidence>
<dbReference type="PANTHER" id="PTHR11769">
    <property type="entry name" value="HYALURONIDASE"/>
    <property type="match status" value="1"/>
</dbReference>
<reference evidence="6" key="1">
    <citation type="submission" date="2013-09" db="EMBL/GenBank/DDBJ databases">
        <title>The Genome Sequence of Anopheles culicifacies species A.</title>
        <authorList>
            <consortium name="The Broad Institute Genomics Platform"/>
            <person name="Neafsey D.E."/>
            <person name="Besansky N."/>
            <person name="Howell P."/>
            <person name="Walton C."/>
            <person name="Young S.K."/>
            <person name="Zeng Q."/>
            <person name="Gargeya S."/>
            <person name="Fitzgerald M."/>
            <person name="Haas B."/>
            <person name="Abouelleil A."/>
            <person name="Allen A.W."/>
            <person name="Alvarado L."/>
            <person name="Arachchi H.M."/>
            <person name="Berlin A.M."/>
            <person name="Chapman S.B."/>
            <person name="Gainer-Dewar J."/>
            <person name="Goldberg J."/>
            <person name="Griggs A."/>
            <person name="Gujja S."/>
            <person name="Hansen M."/>
            <person name="Howarth C."/>
            <person name="Imamovic A."/>
            <person name="Ireland A."/>
            <person name="Larimer J."/>
            <person name="McCowan C."/>
            <person name="Murphy C."/>
            <person name="Pearson M."/>
            <person name="Poon T.W."/>
            <person name="Priest M."/>
            <person name="Roberts A."/>
            <person name="Saif S."/>
            <person name="Shea T."/>
            <person name="Sisk P."/>
            <person name="Sykes S."/>
            <person name="Wortman J."/>
            <person name="Nusbaum C."/>
            <person name="Birren B."/>
        </authorList>
    </citation>
    <scope>NUCLEOTIDE SEQUENCE [LARGE SCALE GENOMIC DNA]</scope>
    <source>
        <strain evidence="6">A-37</strain>
    </source>
</reference>
<evidence type="ECO:0000256" key="4">
    <source>
        <dbReference type="RuleBase" id="RU610713"/>
    </source>
</evidence>
<dbReference type="EnsemblMetazoa" id="ACUA014317-RA">
    <property type="protein sequence ID" value="ACUA014317-PA"/>
    <property type="gene ID" value="ACUA014317"/>
</dbReference>
<dbReference type="GO" id="GO:0004415">
    <property type="term" value="F:hyalurononglucosaminidase activity"/>
    <property type="evidence" value="ECO:0007669"/>
    <property type="project" value="UniProtKB-UniRule"/>
</dbReference>
<dbReference type="InterPro" id="IPR018155">
    <property type="entry name" value="Hyaluronidase"/>
</dbReference>
<comment type="catalytic activity">
    <reaction evidence="4">
        <text>Random hydrolysis of (1-&gt;4)-linkages between N-acetyl-beta-D-glucosamine and D-glucuronate residues in hyaluronate.</text>
        <dbReference type="EC" id="3.2.1.35"/>
    </reaction>
</comment>
<evidence type="ECO:0000256" key="2">
    <source>
        <dbReference type="ARBA" id="ARBA00022729"/>
    </source>
</evidence>
<dbReference type="Pfam" id="PF01630">
    <property type="entry name" value="Glyco_hydro_56"/>
    <property type="match status" value="1"/>
</dbReference>
<dbReference type="InterPro" id="IPR013785">
    <property type="entry name" value="Aldolase_TIM"/>
</dbReference>
<dbReference type="EC" id="3.2.1.35" evidence="4"/>
<dbReference type="EMBL" id="AXCM01002129">
    <property type="status" value="NOT_ANNOTATED_CDS"/>
    <property type="molecule type" value="Genomic_DNA"/>
</dbReference>
<evidence type="ECO:0000313" key="5">
    <source>
        <dbReference type="EnsemblMetazoa" id="ACUA014317-PA"/>
    </source>
</evidence>
<dbReference type="PRINTS" id="PR00846">
    <property type="entry name" value="GLHYDRLASE56"/>
</dbReference>
<dbReference type="InterPro" id="IPR017853">
    <property type="entry name" value="GH"/>
</dbReference>
<dbReference type="GO" id="GO:0030214">
    <property type="term" value="P:hyaluronan catabolic process"/>
    <property type="evidence" value="ECO:0007669"/>
    <property type="project" value="TreeGrafter"/>
</dbReference>
<dbReference type="Proteomes" id="UP000075883">
    <property type="component" value="Unassembled WGS sequence"/>
</dbReference>
<dbReference type="PANTHER" id="PTHR11769:SF35">
    <property type="entry name" value="HYALURONIDASE"/>
    <property type="match status" value="1"/>
</dbReference>
<dbReference type="Gene3D" id="3.20.20.70">
    <property type="entry name" value="Aldolase class I"/>
    <property type="match status" value="1"/>
</dbReference>
<dbReference type="GO" id="GO:0005975">
    <property type="term" value="P:carbohydrate metabolic process"/>
    <property type="evidence" value="ECO:0007669"/>
    <property type="project" value="InterPro"/>
</dbReference>
<sequence>MDRMISLSTVNHPDIDRFSATRRFEATGREFMEQTLLLARQQRPLAAWGYYAFPYCFNMNGGANGRSENCSPEVQRENNRIMWLFDGSDIIFPSVYLRQKLSPSEREQLIRGRVREANRVAQRTIGSKPRRKVLTYLRYVYTDTIQYLTESDWINALAAMKSTGSDGIILWGSSFDLNTRYFSLPENGSIDKVSNPITYHHSATLRFGE</sequence>
<dbReference type="VEuPathDB" id="VectorBase:ACUA014317"/>
<name>A0A182MBN8_9DIPT</name>
<dbReference type="AlphaFoldDB" id="A0A182MBN8"/>
<keyword evidence="6" id="KW-1185">Reference proteome</keyword>
<accession>A0A182MBN8</accession>